<accession>A0ABU1AG45</accession>
<comment type="caution">
    <text evidence="3">The sequence shown here is derived from an EMBL/GenBank/DDBJ whole genome shotgun (WGS) entry which is preliminary data.</text>
</comment>
<dbReference type="EMBL" id="JARXIC010000006">
    <property type="protein sequence ID" value="MDQ8193753.1"/>
    <property type="molecule type" value="Genomic_DNA"/>
</dbReference>
<sequence length="452" mass="50699">MAKKEYLGRYTRLLPVIGMLFIGSIPNIIGAQTKAELAQRVSQLEQDLAAARQALNAATQREQSALDRAHQAEEQLSATNTKLAPANIQIGNLTVGGAIRANYIIGDYDNPSPDRPSRGGDGGNFELDTFRINLDYISGPYSAKVEYRFYNTYNFLHTAWIGYTLEDESRLQLGVNRVPFGPGAYGVSQSWLFDQHYYVGLSDDMDLGIKYTFQPDNWTFDLAYYISDEGQWRGASQDSARYSYDVVNESGDGYQENHQLNLRAIYHTQLGNVDTALGGSMQYGHLASQGNQSDGAHYAGSLHAVLKWNDWTLAPQLTYYHYDVDAHRVQSGVISEELIDLGAYDFAWPVAAEAWIPAISLSRYYETPRIAWLDSITPYLEYSSIIKTAQGHNDSELFILGAAWAHGGWYIYTDLAFSNGNYFVGGDSFTTFGENADDTWQSRFNLNFGYYF</sequence>
<evidence type="ECO:0000256" key="1">
    <source>
        <dbReference type="SAM" id="Coils"/>
    </source>
</evidence>
<feature type="transmembrane region" description="Helical" evidence="2">
    <location>
        <begin position="12"/>
        <end position="29"/>
    </location>
</feature>
<keyword evidence="2" id="KW-0812">Transmembrane</keyword>
<keyword evidence="2" id="KW-1133">Transmembrane helix</keyword>
<dbReference type="SUPFAM" id="SSF56935">
    <property type="entry name" value="Porins"/>
    <property type="match status" value="1"/>
</dbReference>
<dbReference type="Proteomes" id="UP001243717">
    <property type="component" value="Unassembled WGS sequence"/>
</dbReference>
<dbReference type="RefSeq" id="WP_308984239.1">
    <property type="nucleotide sequence ID" value="NZ_JARXIC010000006.1"/>
</dbReference>
<evidence type="ECO:0008006" key="5">
    <source>
        <dbReference type="Google" id="ProtNLM"/>
    </source>
</evidence>
<evidence type="ECO:0000313" key="4">
    <source>
        <dbReference type="Proteomes" id="UP001243717"/>
    </source>
</evidence>
<gene>
    <name evidence="3" type="ORF">QEH59_04925</name>
</gene>
<name>A0ABU1AG45_9BACT</name>
<keyword evidence="1" id="KW-0175">Coiled coil</keyword>
<evidence type="ECO:0000313" key="3">
    <source>
        <dbReference type="EMBL" id="MDQ8193753.1"/>
    </source>
</evidence>
<feature type="coiled-coil region" evidence="1">
    <location>
        <begin position="34"/>
        <end position="75"/>
    </location>
</feature>
<keyword evidence="2" id="KW-0472">Membrane</keyword>
<evidence type="ECO:0000256" key="2">
    <source>
        <dbReference type="SAM" id="Phobius"/>
    </source>
</evidence>
<reference evidence="3 4" key="1">
    <citation type="submission" date="2023-04" db="EMBL/GenBank/DDBJ databases">
        <title>A novel bacteria isolated from coastal sediment.</title>
        <authorList>
            <person name="Liu X.-J."/>
            <person name="Du Z.-J."/>
        </authorList>
    </citation>
    <scope>NUCLEOTIDE SEQUENCE [LARGE SCALE GENOMIC DNA]</scope>
    <source>
        <strain evidence="3 4">SDUM461004</strain>
    </source>
</reference>
<organism evidence="3 4">
    <name type="scientific">Thalassobacterium sedimentorum</name>
    <dbReference type="NCBI Taxonomy" id="3041258"/>
    <lineage>
        <taxon>Bacteria</taxon>
        <taxon>Pseudomonadati</taxon>
        <taxon>Verrucomicrobiota</taxon>
        <taxon>Opitutia</taxon>
        <taxon>Puniceicoccales</taxon>
        <taxon>Coraliomargaritaceae</taxon>
        <taxon>Thalassobacterium</taxon>
    </lineage>
</organism>
<protein>
    <recommendedName>
        <fullName evidence="5">Carbohydrate porin</fullName>
    </recommendedName>
</protein>
<proteinExistence type="predicted"/>
<keyword evidence="4" id="KW-1185">Reference proteome</keyword>